<dbReference type="InterPro" id="IPR006311">
    <property type="entry name" value="TAT_signal"/>
</dbReference>
<dbReference type="PIRSF" id="PIRSF028101">
    <property type="entry name" value="UCP028101"/>
    <property type="match status" value="1"/>
</dbReference>
<sequence length="385" mass="40450">MRWTATERTRLDRRGFLAALGGATAGALALDPRTAYAVELLIGADPEEPLFASARRNADGRHAVAVMTADGRDLIEVPLPGRGHGIAVSPDRRRLMAFARRPGTFAVLFDRDGRSAPQVIASPAGRHFYGHGAFSPDGRLVLAVENDFEAARGVVGLYDVSGPAVRRLGEIDTFGVGPHDLLFADGGRTLVVANGGIETHPDHGRDKLNLDTMRPSVVFLDAASGTLLAEHRLSDDLHQLSLRHMGLDARGRVWVGGQFEGDPGLTPPLVARLARDEAPLVLGAPAAVARSLHNYVGSVAVNVAGDVVATSCPRGGRVLYWDAASGALLGAQDIADGCGLAPIDETGFLVSDGFGALSYVPDPTARPEVLGRPAGVAWDNHMAAL</sequence>
<accession>F2J2X4</accession>
<organism evidence="1 2">
    <name type="scientific">Polymorphum gilvum (strain LMG 25793 / CGMCC 1.9160 / SL003B-26A1)</name>
    <dbReference type="NCBI Taxonomy" id="991905"/>
    <lineage>
        <taxon>Bacteria</taxon>
        <taxon>Pseudomonadati</taxon>
        <taxon>Pseudomonadota</taxon>
        <taxon>Alphaproteobacteria</taxon>
        <taxon>Rhodobacterales</taxon>
        <taxon>Paracoccaceae</taxon>
        <taxon>Polymorphum</taxon>
    </lineage>
</organism>
<dbReference type="Gene3D" id="2.130.10.10">
    <property type="entry name" value="YVTN repeat-like/Quinoprotein amine dehydrogenase"/>
    <property type="match status" value="1"/>
</dbReference>
<evidence type="ECO:0000313" key="2">
    <source>
        <dbReference type="Proteomes" id="UP000008130"/>
    </source>
</evidence>
<dbReference type="eggNOG" id="COG3490">
    <property type="taxonomic scope" value="Bacteria"/>
</dbReference>
<dbReference type="KEGG" id="pgv:SL003B_0409"/>
<dbReference type="InterPro" id="IPR015943">
    <property type="entry name" value="WD40/YVTN_repeat-like_dom_sf"/>
</dbReference>
<gene>
    <name evidence="1" type="ordered locus">SL003B_0409</name>
</gene>
<protein>
    <submittedName>
        <fullName evidence="1">Twin-arginine translocation pathway signal</fullName>
    </submittedName>
</protein>
<dbReference type="SUPFAM" id="SSF50969">
    <property type="entry name" value="YVTN repeat-like/Quinoprotein amine dehydrogenase"/>
    <property type="match status" value="1"/>
</dbReference>
<dbReference type="PATRIC" id="fig|991905.3.peg.418"/>
<dbReference type="InterPro" id="IPR008311">
    <property type="entry name" value="UCP028101"/>
</dbReference>
<dbReference type="HOGENOM" id="CLU_047398_0_0_5"/>
<proteinExistence type="predicted"/>
<name>F2J2X4_POLGS</name>
<dbReference type="STRING" id="991905.SL003B_0409"/>
<dbReference type="AlphaFoldDB" id="F2J2X4"/>
<dbReference type="Proteomes" id="UP000008130">
    <property type="component" value="Chromosome"/>
</dbReference>
<dbReference type="Pfam" id="PF07433">
    <property type="entry name" value="DUF1513"/>
    <property type="match status" value="1"/>
</dbReference>
<dbReference type="RefSeq" id="WP_013651168.1">
    <property type="nucleotide sequence ID" value="NC_015259.1"/>
</dbReference>
<keyword evidence="2" id="KW-1185">Reference proteome</keyword>
<reference evidence="1 2" key="1">
    <citation type="journal article" date="2011" name="J. Bacteriol.">
        <title>Complete genome sequence of Polymorphum gilvum SL003B-26A1T, a crude oil-degrading bacterium from oil-polluted saline soil.</title>
        <authorList>
            <person name="Li S.G."/>
            <person name="Tang Y.Q."/>
            <person name="Nie Y."/>
            <person name="Cai M."/>
            <person name="Wu X.L."/>
        </authorList>
    </citation>
    <scope>NUCLEOTIDE SEQUENCE [LARGE SCALE GENOMIC DNA]</scope>
    <source>
        <strain evidence="2">LMG 25793 / CGMCC 1.9160 / SL003B-26A1</strain>
    </source>
</reference>
<evidence type="ECO:0000313" key="1">
    <source>
        <dbReference type="EMBL" id="ADZ68844.1"/>
    </source>
</evidence>
<dbReference type="OrthoDB" id="5624218at2"/>
<dbReference type="EMBL" id="CP002568">
    <property type="protein sequence ID" value="ADZ68844.1"/>
    <property type="molecule type" value="Genomic_DNA"/>
</dbReference>
<dbReference type="InterPro" id="IPR011044">
    <property type="entry name" value="Quino_amine_DH_bsu"/>
</dbReference>
<dbReference type="PROSITE" id="PS51318">
    <property type="entry name" value="TAT"/>
    <property type="match status" value="1"/>
</dbReference>